<dbReference type="InterPro" id="IPR021908">
    <property type="entry name" value="YfbK_C"/>
</dbReference>
<name>A0AA35SYX2_GEOBA</name>
<organism evidence="2 3">
    <name type="scientific">Geodia barretti</name>
    <name type="common">Barrett's horny sponge</name>
    <dbReference type="NCBI Taxonomy" id="519541"/>
    <lineage>
        <taxon>Eukaryota</taxon>
        <taxon>Metazoa</taxon>
        <taxon>Porifera</taxon>
        <taxon>Demospongiae</taxon>
        <taxon>Heteroscleromorpha</taxon>
        <taxon>Tetractinellida</taxon>
        <taxon>Astrophorina</taxon>
        <taxon>Geodiidae</taxon>
        <taxon>Geodia</taxon>
    </lineage>
</organism>
<dbReference type="InterPro" id="IPR002035">
    <property type="entry name" value="VWF_A"/>
</dbReference>
<dbReference type="PANTHER" id="PTHR10579:SF43">
    <property type="entry name" value="ZINC FINGER (C3HC4-TYPE RING FINGER) FAMILY PROTEIN"/>
    <property type="match status" value="1"/>
</dbReference>
<dbReference type="Pfam" id="PF12034">
    <property type="entry name" value="YfbK_C"/>
    <property type="match status" value="1"/>
</dbReference>
<dbReference type="EMBL" id="CASHTH010002987">
    <property type="protein sequence ID" value="CAI8038398.1"/>
    <property type="molecule type" value="Genomic_DNA"/>
</dbReference>
<gene>
    <name evidence="2" type="ORF">GBAR_LOCUS21412</name>
</gene>
<keyword evidence="3" id="KW-1185">Reference proteome</keyword>
<dbReference type="PROSITE" id="PS50234">
    <property type="entry name" value="VWFA"/>
    <property type="match status" value="1"/>
</dbReference>
<protein>
    <submittedName>
        <fullName evidence="2">Uncharacterized protein YfbK</fullName>
    </submittedName>
</protein>
<evidence type="ECO:0000313" key="2">
    <source>
        <dbReference type="EMBL" id="CAI8038398.1"/>
    </source>
</evidence>
<dbReference type="InterPro" id="IPR036465">
    <property type="entry name" value="vWFA_dom_sf"/>
</dbReference>
<dbReference type="Gene3D" id="3.40.50.410">
    <property type="entry name" value="von Willebrand factor, type A domain"/>
    <property type="match status" value="1"/>
</dbReference>
<dbReference type="InterPro" id="IPR051266">
    <property type="entry name" value="CLCR"/>
</dbReference>
<evidence type="ECO:0000259" key="1">
    <source>
        <dbReference type="PROSITE" id="PS50234"/>
    </source>
</evidence>
<sequence>MPAPWNDASRLMHIGIKGFELDHSEVPPANLVFLIDTSGSMDQSNKLPLLIRSFKLLLSALAPDDRVAIVTYAGSAGVVLEPTPVSERSKILDRLERLYAGGSTAGGDGIRLAYRLAEQHMVSDGINRVILATDGDFNVGITDVDELEEFISRKRSSGVFLSVLGFGMDNYNDDLMQHLAQNGNGNAAYIDSISEARKVFVEQVTSTLVPIAKDVKIQVEFNSSTVSEYRLIGYETRMLEREDFRNDKVDAGEVGAGHTVTAIYELTLANTDAGHIPPSRYQSTESELSSNFDDEFAFLKIRYKLPDAHSSTLVTQPVTVANYFDTVNTAPRDVRFATAVAAFGELLRGGRYTGDYGYKEVIALANDALGDDRFGYRREFIQLVRIAQTAEYLNDLLPE</sequence>
<dbReference type="PANTHER" id="PTHR10579">
    <property type="entry name" value="CALCIUM-ACTIVATED CHLORIDE CHANNEL REGULATOR"/>
    <property type="match status" value="1"/>
</dbReference>
<proteinExistence type="predicted"/>
<dbReference type="Proteomes" id="UP001174909">
    <property type="component" value="Unassembled WGS sequence"/>
</dbReference>
<reference evidence="2" key="1">
    <citation type="submission" date="2023-03" db="EMBL/GenBank/DDBJ databases">
        <authorList>
            <person name="Steffen K."/>
            <person name="Cardenas P."/>
        </authorList>
    </citation>
    <scope>NUCLEOTIDE SEQUENCE</scope>
</reference>
<dbReference type="AlphaFoldDB" id="A0AA35SYX2"/>
<evidence type="ECO:0000313" key="3">
    <source>
        <dbReference type="Proteomes" id="UP001174909"/>
    </source>
</evidence>
<dbReference type="Pfam" id="PF00092">
    <property type="entry name" value="VWA"/>
    <property type="match status" value="1"/>
</dbReference>
<dbReference type="SUPFAM" id="SSF53300">
    <property type="entry name" value="vWA-like"/>
    <property type="match status" value="1"/>
</dbReference>
<accession>A0AA35SYX2</accession>
<comment type="caution">
    <text evidence="2">The sequence shown here is derived from an EMBL/GenBank/DDBJ whole genome shotgun (WGS) entry which is preliminary data.</text>
</comment>
<feature type="domain" description="VWFA" evidence="1">
    <location>
        <begin position="30"/>
        <end position="208"/>
    </location>
</feature>
<dbReference type="CDD" id="cd01465">
    <property type="entry name" value="vWA_subgroup"/>
    <property type="match status" value="1"/>
</dbReference>
<dbReference type="SMART" id="SM00327">
    <property type="entry name" value="VWA"/>
    <property type="match status" value="1"/>
</dbReference>